<evidence type="ECO:0000313" key="1">
    <source>
        <dbReference type="EMBL" id="GAA1926973.1"/>
    </source>
</evidence>
<accession>A0ABP5AZN9</accession>
<sequence length="316" mass="34665">MPRIHVHRYKDLIASGASKRSLAQAVADSALVRIRYGVYADGDAMRAGFPADRVVARATAAQLVTADPLVFSHETAAALHGLPLYRPSPDRVHVIARPERPGAVAGLVRHRGDIEEFDATDGLRFTSLLQTVADVARTASFEQGVVIADAALRRLCWDEGGSYRADDAQAVREQVLDIVRRSAHGQNRARRVVSFADGRAQLPGESVSRVRLHQLGFRAVGLQHAVPAPGGSSYFVDFALDEVNAFGEFDGAIKYVDGRMLDDRTSSEVLDREKQREDWIRGTTQRRMARWGWPHIGTADQLGARLRTFGIVPPGL</sequence>
<evidence type="ECO:0000313" key="2">
    <source>
        <dbReference type="Proteomes" id="UP001501343"/>
    </source>
</evidence>
<organism evidence="1 2">
    <name type="scientific">Microbacterium aoyamense</name>
    <dbReference type="NCBI Taxonomy" id="344166"/>
    <lineage>
        <taxon>Bacteria</taxon>
        <taxon>Bacillati</taxon>
        <taxon>Actinomycetota</taxon>
        <taxon>Actinomycetes</taxon>
        <taxon>Micrococcales</taxon>
        <taxon>Microbacteriaceae</taxon>
        <taxon>Microbacterium</taxon>
    </lineage>
</organism>
<name>A0ABP5AZN9_9MICO</name>
<gene>
    <name evidence="1" type="ORF">GCM10009775_18910</name>
</gene>
<evidence type="ECO:0008006" key="3">
    <source>
        <dbReference type="Google" id="ProtNLM"/>
    </source>
</evidence>
<dbReference type="EMBL" id="BAAAOF010000003">
    <property type="protein sequence ID" value="GAA1926973.1"/>
    <property type="molecule type" value="Genomic_DNA"/>
</dbReference>
<comment type="caution">
    <text evidence="1">The sequence shown here is derived from an EMBL/GenBank/DDBJ whole genome shotgun (WGS) entry which is preliminary data.</text>
</comment>
<reference evidence="2" key="1">
    <citation type="journal article" date="2019" name="Int. J. Syst. Evol. Microbiol.">
        <title>The Global Catalogue of Microorganisms (GCM) 10K type strain sequencing project: providing services to taxonomists for standard genome sequencing and annotation.</title>
        <authorList>
            <consortium name="The Broad Institute Genomics Platform"/>
            <consortium name="The Broad Institute Genome Sequencing Center for Infectious Disease"/>
            <person name="Wu L."/>
            <person name="Ma J."/>
        </authorList>
    </citation>
    <scope>NUCLEOTIDE SEQUENCE [LARGE SCALE GENOMIC DNA]</scope>
    <source>
        <strain evidence="2">JCM 14900</strain>
    </source>
</reference>
<proteinExistence type="predicted"/>
<protein>
    <recommendedName>
        <fullName evidence="3">Transcriptional regulator, AbiEi antitoxin, Type IV TA system</fullName>
    </recommendedName>
</protein>
<dbReference type="Proteomes" id="UP001501343">
    <property type="component" value="Unassembled WGS sequence"/>
</dbReference>
<keyword evidence="2" id="KW-1185">Reference proteome</keyword>